<dbReference type="GeneID" id="64590973"/>
<dbReference type="InterPro" id="IPR011545">
    <property type="entry name" value="DEAD/DEAH_box_helicase_dom"/>
</dbReference>
<comment type="caution">
    <text evidence="2">The sequence shown here is derived from an EMBL/GenBank/DDBJ whole genome shotgun (WGS) entry which is preliminary data.</text>
</comment>
<dbReference type="InterPro" id="IPR027417">
    <property type="entry name" value="P-loop_NTPase"/>
</dbReference>
<dbReference type="Gene3D" id="3.40.50.300">
    <property type="entry name" value="P-loop containing nucleotide triphosphate hydrolases"/>
    <property type="match status" value="1"/>
</dbReference>
<feature type="domain" description="DEAD/DEAH-box helicase" evidence="1">
    <location>
        <begin position="5"/>
        <end position="72"/>
    </location>
</feature>
<sequence>PCLWQMKVAKAFLQKDRDIVCIAGTSLGKTMSFWLPLLWKKGLQIIVTPLNQLGKQNVDSLAKASVETDISVAS</sequence>
<gene>
    <name evidence="2" type="ORF">HD556DRAFT_1228226</name>
</gene>
<evidence type="ECO:0000259" key="1">
    <source>
        <dbReference type="Pfam" id="PF00270"/>
    </source>
</evidence>
<dbReference type="OrthoDB" id="10261556at2759"/>
<protein>
    <recommendedName>
        <fullName evidence="1">DEAD/DEAH-box helicase domain-containing protein</fullName>
    </recommendedName>
</protein>
<dbReference type="AlphaFoldDB" id="A0A9P7DT29"/>
<dbReference type="Proteomes" id="UP000719766">
    <property type="component" value="Unassembled WGS sequence"/>
</dbReference>
<proteinExistence type="predicted"/>
<dbReference type="EMBL" id="JABBWE010000006">
    <property type="protein sequence ID" value="KAG1802203.1"/>
    <property type="molecule type" value="Genomic_DNA"/>
</dbReference>
<dbReference type="Pfam" id="PF00270">
    <property type="entry name" value="DEAD"/>
    <property type="match status" value="1"/>
</dbReference>
<dbReference type="GO" id="GO:0003676">
    <property type="term" value="F:nucleic acid binding"/>
    <property type="evidence" value="ECO:0007669"/>
    <property type="project" value="InterPro"/>
</dbReference>
<reference evidence="2" key="1">
    <citation type="journal article" date="2020" name="New Phytol.">
        <title>Comparative genomics reveals dynamic genome evolution in host specialist ectomycorrhizal fungi.</title>
        <authorList>
            <person name="Lofgren L.A."/>
            <person name="Nguyen N.H."/>
            <person name="Vilgalys R."/>
            <person name="Ruytinx J."/>
            <person name="Liao H.L."/>
            <person name="Branco S."/>
            <person name="Kuo A."/>
            <person name="LaButti K."/>
            <person name="Lipzen A."/>
            <person name="Andreopoulos W."/>
            <person name="Pangilinan J."/>
            <person name="Riley R."/>
            <person name="Hundley H."/>
            <person name="Na H."/>
            <person name="Barry K."/>
            <person name="Grigoriev I.V."/>
            <person name="Stajich J.E."/>
            <person name="Kennedy P.G."/>
        </authorList>
    </citation>
    <scope>NUCLEOTIDE SEQUENCE</scope>
    <source>
        <strain evidence="2">S12</strain>
    </source>
</reference>
<keyword evidence="3" id="KW-1185">Reference proteome</keyword>
<accession>A0A9P7DT29</accession>
<evidence type="ECO:0000313" key="2">
    <source>
        <dbReference type="EMBL" id="KAG1802203.1"/>
    </source>
</evidence>
<evidence type="ECO:0000313" key="3">
    <source>
        <dbReference type="Proteomes" id="UP000719766"/>
    </source>
</evidence>
<name>A0A9P7DT29_9AGAM</name>
<dbReference type="GO" id="GO:0005524">
    <property type="term" value="F:ATP binding"/>
    <property type="evidence" value="ECO:0007669"/>
    <property type="project" value="InterPro"/>
</dbReference>
<dbReference type="SUPFAM" id="SSF52540">
    <property type="entry name" value="P-loop containing nucleoside triphosphate hydrolases"/>
    <property type="match status" value="1"/>
</dbReference>
<organism evidence="2 3">
    <name type="scientific">Suillus plorans</name>
    <dbReference type="NCBI Taxonomy" id="116603"/>
    <lineage>
        <taxon>Eukaryota</taxon>
        <taxon>Fungi</taxon>
        <taxon>Dikarya</taxon>
        <taxon>Basidiomycota</taxon>
        <taxon>Agaricomycotina</taxon>
        <taxon>Agaricomycetes</taxon>
        <taxon>Agaricomycetidae</taxon>
        <taxon>Boletales</taxon>
        <taxon>Suillineae</taxon>
        <taxon>Suillaceae</taxon>
        <taxon>Suillus</taxon>
    </lineage>
</organism>
<dbReference type="RefSeq" id="XP_041165395.1">
    <property type="nucleotide sequence ID" value="XM_041297209.1"/>
</dbReference>
<feature type="non-terminal residue" evidence="2">
    <location>
        <position position="1"/>
    </location>
</feature>